<dbReference type="PROSITE" id="PS01031">
    <property type="entry name" value="SHSP"/>
    <property type="match status" value="1"/>
</dbReference>
<accession>A0A1J5Q681</accession>
<dbReference type="InterPro" id="IPR002068">
    <property type="entry name" value="A-crystallin/Hsp20_dom"/>
</dbReference>
<evidence type="ECO:0000259" key="1">
    <source>
        <dbReference type="PROSITE" id="PS01031"/>
    </source>
</evidence>
<dbReference type="CDD" id="cd06464">
    <property type="entry name" value="ACD_sHsps-like"/>
    <property type="match status" value="1"/>
</dbReference>
<dbReference type="InterPro" id="IPR008978">
    <property type="entry name" value="HSP20-like_chaperone"/>
</dbReference>
<dbReference type="AlphaFoldDB" id="A0A1J5Q681"/>
<reference evidence="2" key="1">
    <citation type="submission" date="2016-10" db="EMBL/GenBank/DDBJ databases">
        <title>Sequence of Gallionella enrichment culture.</title>
        <authorList>
            <person name="Poehlein A."/>
            <person name="Muehling M."/>
            <person name="Daniel R."/>
        </authorList>
    </citation>
    <scope>NUCLEOTIDE SEQUENCE</scope>
</reference>
<dbReference type="EMBL" id="MLJW01001260">
    <property type="protein sequence ID" value="OIQ79174.1"/>
    <property type="molecule type" value="Genomic_DNA"/>
</dbReference>
<name>A0A1J5Q681_9ZZZZ</name>
<protein>
    <submittedName>
        <fullName evidence="2">Spore protein SP21</fullName>
    </submittedName>
</protein>
<gene>
    <name evidence="2" type="primary">hspA_13</name>
    <name evidence="2" type="ORF">GALL_390890</name>
</gene>
<feature type="domain" description="SHSP" evidence="1">
    <location>
        <begin position="36"/>
        <end position="148"/>
    </location>
</feature>
<evidence type="ECO:0000313" key="2">
    <source>
        <dbReference type="EMBL" id="OIQ79174.1"/>
    </source>
</evidence>
<dbReference type="PANTHER" id="PTHR11527">
    <property type="entry name" value="HEAT-SHOCK PROTEIN 20 FAMILY MEMBER"/>
    <property type="match status" value="1"/>
</dbReference>
<organism evidence="2">
    <name type="scientific">mine drainage metagenome</name>
    <dbReference type="NCBI Taxonomy" id="410659"/>
    <lineage>
        <taxon>unclassified sequences</taxon>
        <taxon>metagenomes</taxon>
        <taxon>ecological metagenomes</taxon>
    </lineage>
</organism>
<proteinExistence type="predicted"/>
<sequence length="148" mass="16814">MALVKWDPWREIEDMFDRYTRAIGMPRRTGSGSEIAAVTDWSPQVDIAEAPNEFTIKAEIPEVNKDDVKITIDNGVVTIRGERKQEKEEKDKKFHRIERFYGSFSRSFSLPDNVNGNAAKATFKDGVLTLQIPKTAETKPKGIEVKVE</sequence>
<dbReference type="Gene3D" id="2.60.40.790">
    <property type="match status" value="1"/>
</dbReference>
<dbReference type="InterPro" id="IPR031107">
    <property type="entry name" value="Small_HSP"/>
</dbReference>
<dbReference type="Pfam" id="PF00011">
    <property type="entry name" value="HSP20"/>
    <property type="match status" value="1"/>
</dbReference>
<comment type="caution">
    <text evidence="2">The sequence shown here is derived from an EMBL/GenBank/DDBJ whole genome shotgun (WGS) entry which is preliminary data.</text>
</comment>
<dbReference type="SUPFAM" id="SSF49764">
    <property type="entry name" value="HSP20-like chaperones"/>
    <property type="match status" value="1"/>
</dbReference>